<keyword evidence="2" id="KW-1185">Reference proteome</keyword>
<dbReference type="HOGENOM" id="CLU_3210954_0_0_2"/>
<dbReference type="STRING" id="572478.Vdis_2126"/>
<name>E1QPT5_VULDI</name>
<dbReference type="GeneID" id="80458086"/>
<dbReference type="EMBL" id="CP002100">
    <property type="protein sequence ID" value="ADN51495.1"/>
    <property type="molecule type" value="Genomic_DNA"/>
</dbReference>
<dbReference type="RefSeq" id="WP_013337220.1">
    <property type="nucleotide sequence ID" value="NC_014537.1"/>
</dbReference>
<dbReference type="Proteomes" id="UP000006681">
    <property type="component" value="Chromosome"/>
</dbReference>
<dbReference type="AlphaFoldDB" id="E1QPT5"/>
<reference evidence="2" key="2">
    <citation type="journal article" date="2010" name="Stand. Genomic Sci.">
        <title>Complete genome sequence of Vulcanisaeta distributa type strain (IC-017T).</title>
        <authorList>
            <person name="Mavromatis K."/>
            <person name="Sikorski J."/>
            <person name="Pabst E."/>
            <person name="Teshima H."/>
            <person name="Lapidus A."/>
            <person name="Lucas S."/>
            <person name="Nolan M."/>
            <person name="Glavina Del Rio T."/>
            <person name="Cheng J."/>
            <person name="Bruce D."/>
            <person name="Goodwin L."/>
            <person name="Pitluck S."/>
            <person name="Liolios K."/>
            <person name="Ivanova N."/>
            <person name="Mikhailova N."/>
            <person name="Pati A."/>
            <person name="Chen A."/>
            <person name="Palaniappan K."/>
            <person name="Land M."/>
            <person name="Hauser L."/>
            <person name="Chang Y."/>
            <person name="Jeffries C."/>
            <person name="Rohde M."/>
            <person name="Spring S."/>
            <person name="Goker M."/>
            <person name="Wirth R."/>
            <person name="Woyke T."/>
            <person name="Bristow J."/>
            <person name="Eisen J."/>
            <person name="Markowitz V."/>
            <person name="Hugenholtz P."/>
            <person name="Klenk H."/>
            <person name="Kyrpides N."/>
        </authorList>
    </citation>
    <scope>NUCLEOTIDE SEQUENCE [LARGE SCALE GENOMIC DNA]</scope>
    <source>
        <strain evidence="2">DSM 14429 / JCM 11212 / NBRC 100878 / IC-017</strain>
    </source>
</reference>
<accession>E1QPT5</accession>
<proteinExistence type="predicted"/>
<sequence>MKIKVCSVIKEKVVQKLNEMLKNVNSDDKKEQLTKILTKLINIP</sequence>
<protein>
    <submittedName>
        <fullName evidence="1">Uncharacterized protein</fullName>
    </submittedName>
</protein>
<gene>
    <name evidence="1" type="ordered locus">Vdis_2126</name>
</gene>
<reference evidence="1 2" key="1">
    <citation type="journal article" date="2010" name="Stand. Genomic Sci.">
        <title>Complete genome sequence of Vulcanisaeta distributa type strain (IC-017).</title>
        <authorList>
            <person name="Mavromatis K."/>
            <person name="Sikorski J."/>
            <person name="Pabst E."/>
            <person name="Teshima H."/>
            <person name="Lapidus A."/>
            <person name="Lucas S."/>
            <person name="Nolan M."/>
            <person name="Glavina Del Rio T."/>
            <person name="Cheng J.F."/>
            <person name="Bruce D."/>
            <person name="Goodwin L."/>
            <person name="Pitluck S."/>
            <person name="Liolios K."/>
            <person name="Ivanova N."/>
            <person name="Mikhailova N."/>
            <person name="Pati A."/>
            <person name="Chen A."/>
            <person name="Palaniappan K."/>
            <person name="Land M."/>
            <person name="Hauser L."/>
            <person name="Chang Y.J."/>
            <person name="Jeffries C.D."/>
            <person name="Rohde M."/>
            <person name="Spring S."/>
            <person name="Goker M."/>
            <person name="Wirth R."/>
            <person name="Woyke T."/>
            <person name="Bristow J."/>
            <person name="Eisen J.A."/>
            <person name="Markowitz V."/>
            <person name="Hugenholtz P."/>
            <person name="Klenk H.P."/>
            <person name="Kyrpides N.C."/>
        </authorList>
    </citation>
    <scope>NUCLEOTIDE SEQUENCE [LARGE SCALE GENOMIC DNA]</scope>
    <source>
        <strain evidence="2">DSM 14429 / JCM 11212 / NBRC 100878 / IC-017</strain>
    </source>
</reference>
<dbReference type="KEGG" id="vdi:Vdis_2126"/>
<evidence type="ECO:0000313" key="2">
    <source>
        <dbReference type="Proteomes" id="UP000006681"/>
    </source>
</evidence>
<evidence type="ECO:0000313" key="1">
    <source>
        <dbReference type="EMBL" id="ADN51495.1"/>
    </source>
</evidence>
<organism evidence="1 2">
    <name type="scientific">Vulcanisaeta distributa (strain DSM 14429 / JCM 11212 / NBRC 100878 / IC-017)</name>
    <dbReference type="NCBI Taxonomy" id="572478"/>
    <lineage>
        <taxon>Archaea</taxon>
        <taxon>Thermoproteota</taxon>
        <taxon>Thermoprotei</taxon>
        <taxon>Thermoproteales</taxon>
        <taxon>Thermoproteaceae</taxon>
        <taxon>Vulcanisaeta</taxon>
    </lineage>
</organism>